<comment type="function">
    <text evidence="15">Transfers mannose from Dol-P-mannose to Ser or Thr residues on proteins.</text>
</comment>
<reference evidence="18" key="1">
    <citation type="submission" date="2015-06" db="EMBL/GenBank/DDBJ databases">
        <title>Expansion of signal transduction pathways in fungi by whole-genome duplication.</title>
        <authorList>
            <consortium name="DOE Joint Genome Institute"/>
            <person name="Corrochano L.M."/>
            <person name="Kuo A."/>
            <person name="Marcet-Houben M."/>
            <person name="Polaino S."/>
            <person name="Salamov A."/>
            <person name="Villalobos J.M."/>
            <person name="Alvarez M.I."/>
            <person name="Avalos J."/>
            <person name="Benito E.P."/>
            <person name="Benoit I."/>
            <person name="Burger G."/>
            <person name="Camino L.P."/>
            <person name="Canovas D."/>
            <person name="Cerda-Olmedo E."/>
            <person name="Cheng J.-F."/>
            <person name="Dominguez A."/>
            <person name="Elias M."/>
            <person name="Eslava A.P."/>
            <person name="Glaser F."/>
            <person name="Grimwood J."/>
            <person name="Gutierrez G."/>
            <person name="Heitman J."/>
            <person name="Henrissat B."/>
            <person name="Iturriaga E.A."/>
            <person name="Lang B.F."/>
            <person name="Lavin J.L."/>
            <person name="Lee S."/>
            <person name="Li W."/>
            <person name="Lindquist E."/>
            <person name="Lopez-Garcia S."/>
            <person name="Luque E.M."/>
            <person name="Marcos A.T."/>
            <person name="Martin J."/>
            <person name="McCluskey K."/>
            <person name="Medina H.R."/>
            <person name="Miralles-Duran A."/>
            <person name="Miyazaki A."/>
            <person name="Munoz-Torres E."/>
            <person name="Oguiza J.A."/>
            <person name="Ohm R."/>
            <person name="Olmedo M."/>
            <person name="Orejas M."/>
            <person name="Ortiz-Castellanos L."/>
            <person name="Pisabarro A.G."/>
            <person name="Rodriguez-Romero J."/>
            <person name="Ruiz-Herrera J."/>
            <person name="Ruiz-Vazquez R."/>
            <person name="Sanz C."/>
            <person name="Schackwitz W."/>
            <person name="Schmutz J."/>
            <person name="Shahriari M."/>
            <person name="Shelest E."/>
            <person name="Silva-Franco F."/>
            <person name="Soanes D."/>
            <person name="Syed K."/>
            <person name="Tagua V.G."/>
            <person name="Talbot N.J."/>
            <person name="Thon M."/>
            <person name="De vries R.P."/>
            <person name="Wiebenga A."/>
            <person name="Yadav J.S."/>
            <person name="Braun E.L."/>
            <person name="Baker S."/>
            <person name="Garre V."/>
            <person name="Horwitz B."/>
            <person name="Torres-Martinez S."/>
            <person name="Idnurm A."/>
            <person name="Herrera-Estrella A."/>
            <person name="Gabaldon T."/>
            <person name="Grigoriev I.V."/>
        </authorList>
    </citation>
    <scope>NUCLEOTIDE SEQUENCE [LARGE SCALE GENOMIC DNA]</scope>
    <source>
        <strain evidence="18">NRRL 1555(-)</strain>
    </source>
</reference>
<dbReference type="GO" id="GO:0005789">
    <property type="term" value="C:endoplasmic reticulum membrane"/>
    <property type="evidence" value="ECO:0007669"/>
    <property type="project" value="UniProtKB-SubCell"/>
</dbReference>
<dbReference type="SUPFAM" id="SSF82109">
    <property type="entry name" value="MIR domain"/>
    <property type="match status" value="1"/>
</dbReference>
<name>A0A167N3Z0_PHYB8</name>
<dbReference type="EMBL" id="KV440978">
    <property type="protein sequence ID" value="OAD74910.1"/>
    <property type="molecule type" value="Genomic_DNA"/>
</dbReference>
<evidence type="ECO:0000313" key="18">
    <source>
        <dbReference type="Proteomes" id="UP000077315"/>
    </source>
</evidence>
<evidence type="ECO:0000256" key="2">
    <source>
        <dbReference type="ARBA" id="ARBA00004922"/>
    </source>
</evidence>
<feature type="transmembrane region" description="Helical" evidence="15">
    <location>
        <begin position="149"/>
        <end position="169"/>
    </location>
</feature>
<evidence type="ECO:0000256" key="5">
    <source>
        <dbReference type="ARBA" id="ARBA00022676"/>
    </source>
</evidence>
<dbReference type="Gene3D" id="2.80.10.50">
    <property type="match status" value="1"/>
</dbReference>
<evidence type="ECO:0000256" key="1">
    <source>
        <dbReference type="ARBA" id="ARBA00004477"/>
    </source>
</evidence>
<evidence type="ECO:0000256" key="15">
    <source>
        <dbReference type="RuleBase" id="RU367007"/>
    </source>
</evidence>
<feature type="transmembrane region" description="Helical" evidence="15">
    <location>
        <begin position="181"/>
        <end position="214"/>
    </location>
</feature>
<sequence length="768" mass="87575">MLAHKEAQKRDWKIVAALTVWAAYVRLWKIWQPSSVVFDEVHFGGFAAKYIRTRFFMDVHPPLAKMLIALVAKLSGFDGVFDFKDIGKDYIESDVPYVPIRVFCGICGLLVVPIAYLTMRGSGHSVAAGLVVALMVCYENGLIANNRLILLDPPLLFFTAATTLMWINFHNQKNKPFQFWWYTWLALTGLGLGLTVSCKWVGLFTIATIGVSTIKNLWDLWGDSRIPNVFVRHFLARAACLIALPVVVYMLMFGIHFHSLPNSGEGDGFMSPEFQQTLAGHSMADTPIDIAYGSNVYLRHVATRGGYLHSHPHDYLTGSKQQQVTLYPHRDNNNWWTIHKSTTNETVGIEYVKDNDIIRLIHRDTGKRLHSHEHRPPMTDLDYHNEVSAYGFPGFNGDANDFWRVEIIDHDKRDPESEDRLRTIHSRFRLIHVMSGCSLFSHSVKLPEWGFGQQEVTCIKSGKIPKTVWYIESTENSQLPDDTEKVNYNRPGFIGKFLELNKVMWDTNKGLTASHPYDSRPSSWPVLKRGINFWGKGDLGLHIYLLGNPLVFWGSTVAIFSYIAIKAVFLLLEKRGFQTDFGGLRKFYDESAGFFLMGWCFHYFPFFLMGRQLFLHHYMPALYFAILLFGVGFDLLTIRLVNRKRLIAAAAFVMCVIYVYRSFIPITYGEPWTKKDCEKAKWLPTWDFDCIQFRDDISAYYPDGKQPKLELMQEAIKSYFAPAESKEQAAAAIDAVNIISDGIVLAAQSDPVLKENPQQQVTDVDAQG</sequence>
<dbReference type="Proteomes" id="UP000077315">
    <property type="component" value="Unassembled WGS sequence"/>
</dbReference>
<evidence type="ECO:0000256" key="6">
    <source>
        <dbReference type="ARBA" id="ARBA00022679"/>
    </source>
</evidence>
<keyword evidence="18" id="KW-1185">Reference proteome</keyword>
<comment type="similarity">
    <text evidence="3 15">Belongs to the glycosyltransferase 39 family.</text>
</comment>
<dbReference type="Pfam" id="PF02366">
    <property type="entry name" value="PMT"/>
    <property type="match status" value="1"/>
</dbReference>
<evidence type="ECO:0000256" key="8">
    <source>
        <dbReference type="ARBA" id="ARBA00022737"/>
    </source>
</evidence>
<gene>
    <name evidence="17" type="ORF">PHYBLDRAFT_132938</name>
</gene>
<feature type="transmembrane region" description="Helical" evidence="15">
    <location>
        <begin position="621"/>
        <end position="640"/>
    </location>
</feature>
<dbReference type="InParanoid" id="A0A167N3Z0"/>
<comment type="catalytic activity">
    <reaction evidence="14 15">
        <text>a di-trans,poly-cis-dolichyl beta-D-mannosyl phosphate + L-seryl-[protein] = 3-O-(alpha-D-mannosyl)-L-seryl-[protein] + a di-trans,poly-cis-dolichyl phosphate + H(+)</text>
        <dbReference type="Rhea" id="RHEA:17377"/>
        <dbReference type="Rhea" id="RHEA-COMP:9863"/>
        <dbReference type="Rhea" id="RHEA-COMP:13546"/>
        <dbReference type="Rhea" id="RHEA-COMP:19498"/>
        <dbReference type="Rhea" id="RHEA-COMP:19501"/>
        <dbReference type="ChEBI" id="CHEBI:15378"/>
        <dbReference type="ChEBI" id="CHEBI:29999"/>
        <dbReference type="ChEBI" id="CHEBI:57683"/>
        <dbReference type="ChEBI" id="CHEBI:58211"/>
        <dbReference type="ChEBI" id="CHEBI:137321"/>
        <dbReference type="EC" id="2.4.1.109"/>
    </reaction>
</comment>
<comment type="pathway">
    <text evidence="2 15">Protein modification; protein glycosylation.</text>
</comment>
<feature type="domain" description="MIR" evidence="16">
    <location>
        <begin position="418"/>
        <end position="474"/>
    </location>
</feature>
<feature type="transmembrane region" description="Helical" evidence="15">
    <location>
        <begin position="98"/>
        <end position="119"/>
    </location>
</feature>
<keyword evidence="11 15" id="KW-0472">Membrane</keyword>
<evidence type="ECO:0000256" key="3">
    <source>
        <dbReference type="ARBA" id="ARBA00007222"/>
    </source>
</evidence>
<comment type="subcellular location">
    <subcellularLocation>
        <location evidence="1 15">Endoplasmic reticulum membrane</location>
        <topology evidence="1 15">Multi-pass membrane protein</topology>
    </subcellularLocation>
</comment>
<evidence type="ECO:0000256" key="13">
    <source>
        <dbReference type="ARBA" id="ARBA00045085"/>
    </source>
</evidence>
<evidence type="ECO:0000259" key="16">
    <source>
        <dbReference type="PROSITE" id="PS50919"/>
    </source>
</evidence>
<feature type="transmembrane region" description="Helical" evidence="15">
    <location>
        <begin position="126"/>
        <end position="143"/>
    </location>
</feature>
<dbReference type="UniPathway" id="UPA00378"/>
<feature type="domain" description="MIR" evidence="16">
    <location>
        <begin position="349"/>
        <end position="408"/>
    </location>
</feature>
<evidence type="ECO:0000256" key="12">
    <source>
        <dbReference type="ARBA" id="ARBA00023180"/>
    </source>
</evidence>
<keyword evidence="7 15" id="KW-0812">Transmembrane</keyword>
<accession>A0A167N3Z0</accession>
<dbReference type="EC" id="2.4.1.109" evidence="4 15"/>
<feature type="transmembrane region" description="Helical" evidence="15">
    <location>
        <begin position="234"/>
        <end position="255"/>
    </location>
</feature>
<organism evidence="17 18">
    <name type="scientific">Phycomyces blakesleeanus (strain ATCC 8743b / DSM 1359 / FGSC 10004 / NBRC 33097 / NRRL 1555)</name>
    <dbReference type="NCBI Taxonomy" id="763407"/>
    <lineage>
        <taxon>Eukaryota</taxon>
        <taxon>Fungi</taxon>
        <taxon>Fungi incertae sedis</taxon>
        <taxon>Mucoromycota</taxon>
        <taxon>Mucoromycotina</taxon>
        <taxon>Mucoromycetes</taxon>
        <taxon>Mucorales</taxon>
        <taxon>Phycomycetaceae</taxon>
        <taxon>Phycomyces</taxon>
    </lineage>
</organism>
<dbReference type="VEuPathDB" id="FungiDB:PHYBLDRAFT_132938"/>
<dbReference type="CDD" id="cd23283">
    <property type="entry name" value="beta-trefoil_MIR_PMT1-like"/>
    <property type="match status" value="1"/>
</dbReference>
<comment type="catalytic activity">
    <reaction evidence="13 15">
        <text>a di-trans,poly-cis-dolichyl beta-D-mannosyl phosphate + L-threonyl-[protein] = 3-O-(alpha-D-mannosyl)-L-threonyl-[protein] + a di-trans,poly-cis-dolichyl phosphate + H(+)</text>
        <dbReference type="Rhea" id="RHEA:53396"/>
        <dbReference type="Rhea" id="RHEA-COMP:11060"/>
        <dbReference type="Rhea" id="RHEA-COMP:13547"/>
        <dbReference type="Rhea" id="RHEA-COMP:19498"/>
        <dbReference type="Rhea" id="RHEA-COMP:19501"/>
        <dbReference type="ChEBI" id="CHEBI:15378"/>
        <dbReference type="ChEBI" id="CHEBI:30013"/>
        <dbReference type="ChEBI" id="CHEBI:57683"/>
        <dbReference type="ChEBI" id="CHEBI:58211"/>
        <dbReference type="ChEBI" id="CHEBI:137323"/>
        <dbReference type="EC" id="2.4.1.109"/>
    </reaction>
</comment>
<feature type="transmembrane region" description="Helical" evidence="15">
    <location>
        <begin position="592"/>
        <end position="609"/>
    </location>
</feature>
<dbReference type="PANTHER" id="PTHR10050">
    <property type="entry name" value="DOLICHYL-PHOSPHATE-MANNOSE--PROTEIN MANNOSYLTRANSFERASE"/>
    <property type="match status" value="1"/>
</dbReference>
<dbReference type="InterPro" id="IPR016093">
    <property type="entry name" value="MIR_motif"/>
</dbReference>
<dbReference type="PROSITE" id="PS50919">
    <property type="entry name" value="MIR"/>
    <property type="match status" value="3"/>
</dbReference>
<keyword evidence="5 15" id="KW-0328">Glycosyltransferase</keyword>
<dbReference type="GO" id="GO:0004169">
    <property type="term" value="F:dolichyl-phosphate-mannose-protein mannosyltransferase activity"/>
    <property type="evidence" value="ECO:0007669"/>
    <property type="project" value="UniProtKB-UniRule"/>
</dbReference>
<dbReference type="Pfam" id="PF02815">
    <property type="entry name" value="MIR"/>
    <property type="match status" value="1"/>
</dbReference>
<dbReference type="RefSeq" id="XP_018292950.1">
    <property type="nucleotide sequence ID" value="XM_018429534.1"/>
</dbReference>
<dbReference type="Pfam" id="PF16192">
    <property type="entry name" value="PMT_4TMC"/>
    <property type="match status" value="1"/>
</dbReference>
<evidence type="ECO:0000256" key="9">
    <source>
        <dbReference type="ARBA" id="ARBA00022824"/>
    </source>
</evidence>
<keyword evidence="12" id="KW-0325">Glycoprotein</keyword>
<feature type="transmembrane region" description="Helical" evidence="15">
    <location>
        <begin position="550"/>
        <end position="572"/>
    </location>
</feature>
<dbReference type="STRING" id="763407.A0A167N3Z0"/>
<dbReference type="PANTHER" id="PTHR10050:SF50">
    <property type="entry name" value="DOLICHYL-PHOSPHATE-MANNOSE--PROTEIN MANNOSYLTRANSFERASE 1-RELATED"/>
    <property type="match status" value="1"/>
</dbReference>
<feature type="domain" description="MIR" evidence="16">
    <location>
        <begin position="287"/>
        <end position="341"/>
    </location>
</feature>
<dbReference type="InterPro" id="IPR036300">
    <property type="entry name" value="MIR_dom_sf"/>
</dbReference>
<dbReference type="AlphaFoldDB" id="A0A167N3Z0"/>
<evidence type="ECO:0000256" key="10">
    <source>
        <dbReference type="ARBA" id="ARBA00022989"/>
    </source>
</evidence>
<dbReference type="SMART" id="SM00472">
    <property type="entry name" value="MIR"/>
    <property type="match status" value="3"/>
</dbReference>
<feature type="transmembrane region" description="Helical" evidence="15">
    <location>
        <begin position="646"/>
        <end position="664"/>
    </location>
</feature>
<dbReference type="InterPro" id="IPR032421">
    <property type="entry name" value="PMT_4TMC"/>
</dbReference>
<evidence type="ECO:0000256" key="7">
    <source>
        <dbReference type="ARBA" id="ARBA00022692"/>
    </source>
</evidence>
<evidence type="ECO:0000256" key="14">
    <source>
        <dbReference type="ARBA" id="ARBA00045102"/>
    </source>
</evidence>
<keyword evidence="9 15" id="KW-0256">Endoplasmic reticulum</keyword>
<dbReference type="InterPro" id="IPR003342">
    <property type="entry name" value="ArnT-like_N"/>
</dbReference>
<proteinExistence type="inferred from homology"/>
<keyword evidence="6 15" id="KW-0808">Transferase</keyword>
<keyword evidence="8" id="KW-0677">Repeat</keyword>
<dbReference type="OrthoDB" id="292747at2759"/>
<dbReference type="FunCoup" id="A0A167N3Z0">
    <property type="interactions" value="204"/>
</dbReference>
<dbReference type="InterPro" id="IPR027005">
    <property type="entry name" value="PMT-like"/>
</dbReference>
<keyword evidence="10 15" id="KW-1133">Transmembrane helix</keyword>
<evidence type="ECO:0000256" key="4">
    <source>
        <dbReference type="ARBA" id="ARBA00012839"/>
    </source>
</evidence>
<evidence type="ECO:0000313" key="17">
    <source>
        <dbReference type="EMBL" id="OAD74910.1"/>
    </source>
</evidence>
<evidence type="ECO:0000256" key="11">
    <source>
        <dbReference type="ARBA" id="ARBA00023136"/>
    </source>
</evidence>
<protein>
    <recommendedName>
        <fullName evidence="4 15">Dolichyl-phosphate-mannose--protein mannosyltransferase</fullName>
        <ecNumber evidence="4 15">2.4.1.109</ecNumber>
    </recommendedName>
</protein>
<dbReference type="GeneID" id="28990440"/>